<gene>
    <name evidence="2" type="ORF">GCM10008942_14090</name>
</gene>
<protein>
    <recommendedName>
        <fullName evidence="4">DUF3106 domain-containing protein</fullName>
    </recommendedName>
</protein>
<dbReference type="RefSeq" id="WP_166933116.1">
    <property type="nucleotide sequence ID" value="NZ_BAAADD010000003.1"/>
</dbReference>
<feature type="chain" id="PRO_5047362172" description="DUF3106 domain-containing protein" evidence="1">
    <location>
        <begin position="23"/>
        <end position="126"/>
    </location>
</feature>
<dbReference type="EMBL" id="BAAADD010000003">
    <property type="protein sequence ID" value="GAA0566782.1"/>
    <property type="molecule type" value="Genomic_DNA"/>
</dbReference>
<keyword evidence="3" id="KW-1185">Reference proteome</keyword>
<evidence type="ECO:0000313" key="2">
    <source>
        <dbReference type="EMBL" id="GAA0566782.1"/>
    </source>
</evidence>
<accession>A0ABP3PG88</accession>
<feature type="signal peptide" evidence="1">
    <location>
        <begin position="1"/>
        <end position="22"/>
    </location>
</feature>
<reference evidence="3" key="1">
    <citation type="journal article" date="2019" name="Int. J. Syst. Evol. Microbiol.">
        <title>The Global Catalogue of Microorganisms (GCM) 10K type strain sequencing project: providing services to taxonomists for standard genome sequencing and annotation.</title>
        <authorList>
            <consortium name="The Broad Institute Genomics Platform"/>
            <consortium name="The Broad Institute Genome Sequencing Center for Infectious Disease"/>
            <person name="Wu L."/>
            <person name="Ma J."/>
        </authorList>
    </citation>
    <scope>NUCLEOTIDE SEQUENCE [LARGE SCALE GENOMIC DNA]</scope>
    <source>
        <strain evidence="3">JCM 15089</strain>
    </source>
</reference>
<proteinExistence type="predicted"/>
<dbReference type="Proteomes" id="UP001499951">
    <property type="component" value="Unassembled WGS sequence"/>
</dbReference>
<evidence type="ECO:0000256" key="1">
    <source>
        <dbReference type="SAM" id="SignalP"/>
    </source>
</evidence>
<sequence length="126" mass="14033">MPIRSLLLAFCAAVSLTTAAVAADPVDKCPPRPGFAMLSQEQRLMMFADLKAQAEASAVDIEVLRPMQREKFRAMSEDQRKAYFADLTKRWNALPAGDKLKLKAEALQWRAEHPRPEGRPGCPPVK</sequence>
<organism evidence="2 3">
    <name type="scientific">Rhizomicrobium electricum</name>
    <dbReference type="NCBI Taxonomy" id="480070"/>
    <lineage>
        <taxon>Bacteria</taxon>
        <taxon>Pseudomonadati</taxon>
        <taxon>Pseudomonadota</taxon>
        <taxon>Alphaproteobacteria</taxon>
        <taxon>Micropepsales</taxon>
        <taxon>Micropepsaceae</taxon>
        <taxon>Rhizomicrobium</taxon>
    </lineage>
</organism>
<comment type="caution">
    <text evidence="2">The sequence shown here is derived from an EMBL/GenBank/DDBJ whole genome shotgun (WGS) entry which is preliminary data.</text>
</comment>
<evidence type="ECO:0000313" key="3">
    <source>
        <dbReference type="Proteomes" id="UP001499951"/>
    </source>
</evidence>
<keyword evidence="1" id="KW-0732">Signal</keyword>
<evidence type="ECO:0008006" key="4">
    <source>
        <dbReference type="Google" id="ProtNLM"/>
    </source>
</evidence>
<name>A0ABP3PG88_9PROT</name>